<gene>
    <name evidence="2" type="ORF">BJ554DRAFT_6134</name>
</gene>
<name>A0A8H7ZYD4_9FUNG</name>
<proteinExistence type="predicted"/>
<evidence type="ECO:0000313" key="2">
    <source>
        <dbReference type="EMBL" id="KAG5461640.1"/>
    </source>
</evidence>
<keyword evidence="3" id="KW-1185">Reference proteome</keyword>
<feature type="compositionally biased region" description="Gly residues" evidence="1">
    <location>
        <begin position="190"/>
        <end position="199"/>
    </location>
</feature>
<dbReference type="InterPro" id="IPR019651">
    <property type="entry name" value="Glutamate_DH_NAD-spec"/>
</dbReference>
<organism evidence="2 3">
    <name type="scientific">Olpidium bornovanus</name>
    <dbReference type="NCBI Taxonomy" id="278681"/>
    <lineage>
        <taxon>Eukaryota</taxon>
        <taxon>Fungi</taxon>
        <taxon>Fungi incertae sedis</taxon>
        <taxon>Olpidiomycota</taxon>
        <taxon>Olpidiomycotina</taxon>
        <taxon>Olpidiomycetes</taxon>
        <taxon>Olpidiales</taxon>
        <taxon>Olpidiaceae</taxon>
        <taxon>Olpidium</taxon>
    </lineage>
</organism>
<feature type="non-terminal residue" evidence="2">
    <location>
        <position position="1"/>
    </location>
</feature>
<dbReference type="AlphaFoldDB" id="A0A8H7ZYD4"/>
<evidence type="ECO:0000313" key="3">
    <source>
        <dbReference type="Proteomes" id="UP000673691"/>
    </source>
</evidence>
<sequence length="240" mass="25648">GVLRSLALGVVEVGGHRDYRVGDLGAEERLRGLRHLCQNHGGDLLGSESLGLALVLDLDVRLPAPVDDFERPVLHVGLHLGVRKPSADEPLGVEDGVGRVHRDLTLGVRERRVRGRSAVALVVRNDLDSVILPHSDAGVRRSQVDSNCGGKRRRLHVNFLYQPEGGTQNRPGRSDWSRMFPAWADTENGAGRGGAGRGHGSSPRRAARPQHSPAFDATIAAEGIFACRGSPEGVSAGGAW</sequence>
<evidence type="ECO:0000256" key="1">
    <source>
        <dbReference type="SAM" id="MobiDB-lite"/>
    </source>
</evidence>
<dbReference type="Proteomes" id="UP000673691">
    <property type="component" value="Unassembled WGS sequence"/>
</dbReference>
<feature type="region of interest" description="Disordered" evidence="1">
    <location>
        <begin position="184"/>
        <end position="211"/>
    </location>
</feature>
<comment type="caution">
    <text evidence="2">The sequence shown here is derived from an EMBL/GenBank/DDBJ whole genome shotgun (WGS) entry which is preliminary data.</text>
</comment>
<dbReference type="EMBL" id="JAEFCI010003350">
    <property type="protein sequence ID" value="KAG5461640.1"/>
    <property type="molecule type" value="Genomic_DNA"/>
</dbReference>
<accession>A0A8H7ZYD4</accession>
<protein>
    <submittedName>
        <fullName evidence="2">NAD-specific glutamate dehydrogenase-domain-containing protein</fullName>
    </submittedName>
</protein>
<feature type="non-terminal residue" evidence="2">
    <location>
        <position position="240"/>
    </location>
</feature>
<dbReference type="Pfam" id="PF10712">
    <property type="entry name" value="NAD-GH"/>
    <property type="match status" value="1"/>
</dbReference>
<reference evidence="2 3" key="1">
    <citation type="journal article" name="Sci. Rep.">
        <title>Genome-scale phylogenetic analyses confirm Olpidium as the closest living zoosporic fungus to the non-flagellated, terrestrial fungi.</title>
        <authorList>
            <person name="Chang Y."/>
            <person name="Rochon D."/>
            <person name="Sekimoto S."/>
            <person name="Wang Y."/>
            <person name="Chovatia M."/>
            <person name="Sandor L."/>
            <person name="Salamov A."/>
            <person name="Grigoriev I.V."/>
            <person name="Stajich J.E."/>
            <person name="Spatafora J.W."/>
        </authorList>
    </citation>
    <scope>NUCLEOTIDE SEQUENCE [LARGE SCALE GENOMIC DNA]</scope>
    <source>
        <strain evidence="2">S191</strain>
    </source>
</reference>
<dbReference type="OrthoDB" id="2017405at2759"/>